<evidence type="ECO:0000256" key="2">
    <source>
        <dbReference type="ARBA" id="ARBA00022679"/>
    </source>
</evidence>
<dbReference type="PANTHER" id="PTHR46401">
    <property type="entry name" value="GLYCOSYLTRANSFERASE WBBK-RELATED"/>
    <property type="match status" value="1"/>
</dbReference>
<feature type="domain" description="Glycosyl transferase family 1" evidence="3">
    <location>
        <begin position="165"/>
        <end position="320"/>
    </location>
</feature>
<dbReference type="CDD" id="cd03809">
    <property type="entry name" value="GT4_MtfB-like"/>
    <property type="match status" value="1"/>
</dbReference>
<comment type="caution">
    <text evidence="5">The sequence shown here is derived from an EMBL/GenBank/DDBJ whole genome shotgun (WGS) entry which is preliminary data.</text>
</comment>
<dbReference type="InterPro" id="IPR001296">
    <property type="entry name" value="Glyco_trans_1"/>
</dbReference>
<name>A0A0D8BLQ8_9ACTN</name>
<dbReference type="PANTHER" id="PTHR46401:SF2">
    <property type="entry name" value="GLYCOSYLTRANSFERASE WBBK-RELATED"/>
    <property type="match status" value="1"/>
</dbReference>
<feature type="domain" description="Glycosyltransferase subfamily 4-like N-terminal" evidence="4">
    <location>
        <begin position="86"/>
        <end position="153"/>
    </location>
</feature>
<reference evidence="6" key="1">
    <citation type="submission" date="2015-02" db="EMBL/GenBank/DDBJ databases">
        <title>Draft Genome of Frankia sp. CpI1-S.</title>
        <authorList>
            <person name="Oshone R.T."/>
            <person name="Ngom M."/>
            <person name="Ghodhbane-Gtari F."/>
            <person name="Gtari M."/>
            <person name="Morris K."/>
            <person name="Thomas K."/>
            <person name="Sen A."/>
            <person name="Tisa L.S."/>
        </authorList>
    </citation>
    <scope>NUCLEOTIDE SEQUENCE [LARGE SCALE GENOMIC DNA]</scope>
    <source>
        <strain evidence="6">CpI1-S</strain>
    </source>
</reference>
<reference evidence="5 6" key="2">
    <citation type="journal article" date="2016" name="Genome Announc.">
        <title>Permanent Draft Genome Sequences for Two Variants of Frankia sp. Strain CpI1, the First Frankia Strain Isolated from Root Nodules of Comptonia peregrina.</title>
        <authorList>
            <person name="Oshone R."/>
            <person name="Hurst S.G.IV."/>
            <person name="Abebe-Akele F."/>
            <person name="Simpson S."/>
            <person name="Morris K."/>
            <person name="Thomas W.K."/>
            <person name="Tisa L.S."/>
        </authorList>
    </citation>
    <scope>NUCLEOTIDE SEQUENCE [LARGE SCALE GENOMIC DNA]</scope>
    <source>
        <strain evidence="6">CpI1-S</strain>
    </source>
</reference>
<keyword evidence="2 5" id="KW-0808">Transferase</keyword>
<dbReference type="Proteomes" id="UP000032545">
    <property type="component" value="Unassembled WGS sequence"/>
</dbReference>
<evidence type="ECO:0000256" key="1">
    <source>
        <dbReference type="ARBA" id="ARBA00022676"/>
    </source>
</evidence>
<dbReference type="AlphaFoldDB" id="A0A0D8BLQ8"/>
<dbReference type="SUPFAM" id="SSF53756">
    <property type="entry name" value="UDP-Glycosyltransferase/glycogen phosphorylase"/>
    <property type="match status" value="1"/>
</dbReference>
<keyword evidence="6" id="KW-1185">Reference proteome</keyword>
<dbReference type="Pfam" id="PF13439">
    <property type="entry name" value="Glyco_transf_4"/>
    <property type="match status" value="1"/>
</dbReference>
<evidence type="ECO:0000259" key="4">
    <source>
        <dbReference type="Pfam" id="PF13439"/>
    </source>
</evidence>
<protein>
    <submittedName>
        <fullName evidence="5">Glycosyl transferase group 1</fullName>
    </submittedName>
</protein>
<keyword evidence="1" id="KW-0328">Glycosyltransferase</keyword>
<dbReference type="GO" id="GO:0009103">
    <property type="term" value="P:lipopolysaccharide biosynthetic process"/>
    <property type="evidence" value="ECO:0007669"/>
    <property type="project" value="TreeGrafter"/>
</dbReference>
<dbReference type="Gene3D" id="3.40.50.2000">
    <property type="entry name" value="Glycogen Phosphorylase B"/>
    <property type="match status" value="2"/>
</dbReference>
<gene>
    <name evidence="5" type="ORF">FF36_00678</name>
</gene>
<accession>A0A0D8BLQ8</accession>
<dbReference type="PATRIC" id="fig|1502723.3.peg.2292"/>
<evidence type="ECO:0000313" key="6">
    <source>
        <dbReference type="Proteomes" id="UP000032545"/>
    </source>
</evidence>
<organism evidence="5 6">
    <name type="scientific">Frankia torreyi</name>
    <dbReference type="NCBI Taxonomy" id="1856"/>
    <lineage>
        <taxon>Bacteria</taxon>
        <taxon>Bacillati</taxon>
        <taxon>Actinomycetota</taxon>
        <taxon>Actinomycetes</taxon>
        <taxon>Frankiales</taxon>
        <taxon>Frankiaceae</taxon>
        <taxon>Frankia</taxon>
    </lineage>
</organism>
<dbReference type="GO" id="GO:0016757">
    <property type="term" value="F:glycosyltransferase activity"/>
    <property type="evidence" value="ECO:0007669"/>
    <property type="project" value="UniProtKB-KW"/>
</dbReference>
<dbReference type="EMBL" id="JYFN01000003">
    <property type="protein sequence ID" value="KJE25066.1"/>
    <property type="molecule type" value="Genomic_DNA"/>
</dbReference>
<sequence length="345" mass="38661">MLFVDGRSADHRPTGVGRYTKQLVHNWPNANITVLTNSADAWRPEKNFRLIALSEGARFHGVAAEMARHQKYWSPESLLVPSLVSGTILTIHDLTPITIPDRHTARNRVFHRALLRRAASSASSIIVPTRYVADAVLRHLPMCQGKVHVIHEGPSLNLGEDPLPRENIVTYLGTIEPRKNVSALIRSFRKVDLPGWRLRIIGKLGWLTADESAEFRSLVQDDLVEWTGWLPDEDVARALAISSILVYPSMDEGFGLPVLEGMAAGCAVLTSDAPALREVAGDAAIYVRRKNLEAELRMQLQRLMSDTALREEMARRARERAEEFSWKHAAEETYACVRGQRRPDA</sequence>
<evidence type="ECO:0000313" key="5">
    <source>
        <dbReference type="EMBL" id="KJE25066.1"/>
    </source>
</evidence>
<dbReference type="Pfam" id="PF00534">
    <property type="entry name" value="Glycos_transf_1"/>
    <property type="match status" value="1"/>
</dbReference>
<evidence type="ECO:0000259" key="3">
    <source>
        <dbReference type="Pfam" id="PF00534"/>
    </source>
</evidence>
<dbReference type="OrthoDB" id="9801609at2"/>
<proteinExistence type="predicted"/>
<dbReference type="InterPro" id="IPR028098">
    <property type="entry name" value="Glyco_trans_4-like_N"/>
</dbReference>